<dbReference type="InterPro" id="IPR016177">
    <property type="entry name" value="DNA-bd_dom_sf"/>
</dbReference>
<dbReference type="PANTHER" id="PTHR31194:SF140">
    <property type="entry name" value="ETHYLENE-RESPONSIVE TRANSCRIPTION FACTOR CRF2"/>
    <property type="match status" value="1"/>
</dbReference>
<proteinExistence type="predicted"/>
<name>A0A6G1BTH3_9ORYZ</name>
<dbReference type="SUPFAM" id="SSF54171">
    <property type="entry name" value="DNA-binding domain"/>
    <property type="match status" value="1"/>
</dbReference>
<dbReference type="InterPro" id="IPR050913">
    <property type="entry name" value="AP2/ERF_ERF"/>
</dbReference>
<evidence type="ECO:0000313" key="9">
    <source>
        <dbReference type="Proteomes" id="UP000479710"/>
    </source>
</evidence>
<gene>
    <name evidence="8" type="ORF">E2562_009466</name>
</gene>
<evidence type="ECO:0000256" key="1">
    <source>
        <dbReference type="ARBA" id="ARBA00004123"/>
    </source>
</evidence>
<dbReference type="PROSITE" id="PS51032">
    <property type="entry name" value="AP2_ERF"/>
    <property type="match status" value="1"/>
</dbReference>
<dbReference type="GO" id="GO:0005634">
    <property type="term" value="C:nucleus"/>
    <property type="evidence" value="ECO:0007669"/>
    <property type="project" value="UniProtKB-SubCell"/>
</dbReference>
<dbReference type="SMART" id="SM00380">
    <property type="entry name" value="AP2"/>
    <property type="match status" value="1"/>
</dbReference>
<dbReference type="AlphaFoldDB" id="A0A6G1BTH3"/>
<dbReference type="PANTHER" id="PTHR31194">
    <property type="entry name" value="SHN SHINE , DNA BINDING / TRANSCRIPTION FACTOR"/>
    <property type="match status" value="1"/>
</dbReference>
<keyword evidence="2" id="KW-0805">Transcription regulation</keyword>
<feature type="domain" description="AP2/ERF" evidence="7">
    <location>
        <begin position="86"/>
        <end position="143"/>
    </location>
</feature>
<evidence type="ECO:0000256" key="5">
    <source>
        <dbReference type="ARBA" id="ARBA00023242"/>
    </source>
</evidence>
<keyword evidence="5" id="KW-0539">Nucleus</keyword>
<feature type="compositionally biased region" description="Acidic residues" evidence="6">
    <location>
        <begin position="55"/>
        <end position="64"/>
    </location>
</feature>
<dbReference type="GO" id="GO:0003677">
    <property type="term" value="F:DNA binding"/>
    <property type="evidence" value="ECO:0007669"/>
    <property type="project" value="UniProtKB-KW"/>
</dbReference>
<organism evidence="8 9">
    <name type="scientific">Oryza meyeriana var. granulata</name>
    <dbReference type="NCBI Taxonomy" id="110450"/>
    <lineage>
        <taxon>Eukaryota</taxon>
        <taxon>Viridiplantae</taxon>
        <taxon>Streptophyta</taxon>
        <taxon>Embryophyta</taxon>
        <taxon>Tracheophyta</taxon>
        <taxon>Spermatophyta</taxon>
        <taxon>Magnoliopsida</taxon>
        <taxon>Liliopsida</taxon>
        <taxon>Poales</taxon>
        <taxon>Poaceae</taxon>
        <taxon>BOP clade</taxon>
        <taxon>Oryzoideae</taxon>
        <taxon>Oryzeae</taxon>
        <taxon>Oryzinae</taxon>
        <taxon>Oryza</taxon>
        <taxon>Oryza meyeriana</taxon>
    </lineage>
</organism>
<keyword evidence="3" id="KW-0238">DNA-binding</keyword>
<dbReference type="EMBL" id="SPHZ02000011">
    <property type="protein sequence ID" value="KAF0891290.1"/>
    <property type="molecule type" value="Genomic_DNA"/>
</dbReference>
<dbReference type="Proteomes" id="UP000479710">
    <property type="component" value="Unassembled WGS sequence"/>
</dbReference>
<keyword evidence="4" id="KW-0804">Transcription</keyword>
<protein>
    <recommendedName>
        <fullName evidence="7">AP2/ERF domain-containing protein</fullName>
    </recommendedName>
</protein>
<keyword evidence="9" id="KW-1185">Reference proteome</keyword>
<dbReference type="CDD" id="cd00018">
    <property type="entry name" value="AP2"/>
    <property type="match status" value="1"/>
</dbReference>
<dbReference type="InterPro" id="IPR001471">
    <property type="entry name" value="AP2/ERF_dom"/>
</dbReference>
<comment type="caution">
    <text evidence="8">The sequence shown here is derived from an EMBL/GenBank/DDBJ whole genome shotgun (WGS) entry which is preliminary data.</text>
</comment>
<evidence type="ECO:0000256" key="6">
    <source>
        <dbReference type="SAM" id="MobiDB-lite"/>
    </source>
</evidence>
<feature type="region of interest" description="Disordered" evidence="6">
    <location>
        <begin position="137"/>
        <end position="218"/>
    </location>
</feature>
<evidence type="ECO:0000256" key="3">
    <source>
        <dbReference type="ARBA" id="ARBA00023125"/>
    </source>
</evidence>
<comment type="subcellular location">
    <subcellularLocation>
        <location evidence="1">Nucleus</location>
    </subcellularLocation>
</comment>
<dbReference type="OrthoDB" id="685897at2759"/>
<feature type="region of interest" description="Disordered" evidence="6">
    <location>
        <begin position="53"/>
        <end position="86"/>
    </location>
</feature>
<dbReference type="Gene3D" id="3.30.730.10">
    <property type="entry name" value="AP2/ERF domain"/>
    <property type="match status" value="1"/>
</dbReference>
<evidence type="ECO:0000313" key="8">
    <source>
        <dbReference type="EMBL" id="KAF0891290.1"/>
    </source>
</evidence>
<dbReference type="Pfam" id="PF00847">
    <property type="entry name" value="AP2"/>
    <property type="match status" value="1"/>
</dbReference>
<dbReference type="FunFam" id="3.30.730.10:FF:000001">
    <property type="entry name" value="Ethylene-responsive transcription factor 2"/>
    <property type="match status" value="1"/>
</dbReference>
<accession>A0A6G1BTH3</accession>
<evidence type="ECO:0000256" key="4">
    <source>
        <dbReference type="ARBA" id="ARBA00023163"/>
    </source>
</evidence>
<feature type="compositionally biased region" description="Low complexity" evidence="6">
    <location>
        <begin position="186"/>
        <end position="198"/>
    </location>
</feature>
<evidence type="ECO:0000256" key="2">
    <source>
        <dbReference type="ARBA" id="ARBA00023015"/>
    </source>
</evidence>
<feature type="compositionally biased region" description="Polar residues" evidence="6">
    <location>
        <begin position="138"/>
        <end position="149"/>
    </location>
</feature>
<dbReference type="GO" id="GO:0003700">
    <property type="term" value="F:DNA-binding transcription factor activity"/>
    <property type="evidence" value="ECO:0007669"/>
    <property type="project" value="InterPro"/>
</dbReference>
<evidence type="ECO:0000259" key="7">
    <source>
        <dbReference type="PROSITE" id="PS51032"/>
    </source>
</evidence>
<reference evidence="8 9" key="1">
    <citation type="submission" date="2019-11" db="EMBL/GenBank/DDBJ databases">
        <title>Whole genome sequence of Oryza granulata.</title>
        <authorList>
            <person name="Li W."/>
        </authorList>
    </citation>
    <scope>NUCLEOTIDE SEQUENCE [LARGE SCALE GENOMIC DNA]</scope>
    <source>
        <strain evidence="9">cv. Menghai</strain>
        <tissue evidence="8">Leaf</tissue>
    </source>
</reference>
<dbReference type="PRINTS" id="PR00367">
    <property type="entry name" value="ETHRSPELEMNT"/>
</dbReference>
<sequence length="320" mass="33909">MCGGAILAKIIPSRPAQRVTAGHVWPGEGEKRRKVGGGGFGCDDFEAAFQRFDRDDSEEEEDEVGGGKKAVSRRDQAAGGRGRPSKYWGVRRRPWGKWAAEIRDPVEGVRVWLGTFATAEAAAHAYDAAARDLRGTNAKLNFPSSNTTPRPRKRRTSAAAPKATPNAINLVDEEHDGAHLPVTTNEAEASESSGASSALPDFSWQGISASDDGESPPVLDAETDHTIELGAGAKKRPRTEPYEADQVLPASFASNTAGLLLFDDPFLFGDGDQFGYFNGGAFASLDGLFGGDAAGQVNVAGESMGLWTFGDDALVDSACY</sequence>
<dbReference type="InterPro" id="IPR036955">
    <property type="entry name" value="AP2/ERF_dom_sf"/>
</dbReference>